<dbReference type="Proteomes" id="UP000000600">
    <property type="component" value="Unassembled WGS sequence"/>
</dbReference>
<dbReference type="InParanoid" id="A0DW82"/>
<accession>A0DW82</accession>
<keyword evidence="2" id="KW-1185">Reference proteome</keyword>
<gene>
    <name evidence="1" type="ORF">GSPATT00039802001</name>
</gene>
<organism evidence="1 2">
    <name type="scientific">Paramecium tetraurelia</name>
    <dbReference type="NCBI Taxonomy" id="5888"/>
    <lineage>
        <taxon>Eukaryota</taxon>
        <taxon>Sar</taxon>
        <taxon>Alveolata</taxon>
        <taxon>Ciliophora</taxon>
        <taxon>Intramacronucleata</taxon>
        <taxon>Oligohymenophorea</taxon>
        <taxon>Peniculida</taxon>
        <taxon>Parameciidae</taxon>
        <taxon>Paramecium</taxon>
    </lineage>
</organism>
<dbReference type="EMBL" id="CT868613">
    <property type="protein sequence ID" value="CAK87299.1"/>
    <property type="molecule type" value="Genomic_DNA"/>
</dbReference>
<sequence>MSHELMFAESEQNQTILTDDCPKPYALNEIQVNIMLTAGFNISCNLQSFKLPVTLFN</sequence>
<protein>
    <submittedName>
        <fullName evidence="1">Uncharacterized protein</fullName>
    </submittedName>
</protein>
<evidence type="ECO:0000313" key="1">
    <source>
        <dbReference type="EMBL" id="CAK87299.1"/>
    </source>
</evidence>
<dbReference type="HOGENOM" id="CLU_3000561_0_0_1"/>
<reference evidence="1 2" key="1">
    <citation type="journal article" date="2006" name="Nature">
        <title>Global trends of whole-genome duplications revealed by the ciliate Paramecium tetraurelia.</title>
        <authorList>
            <consortium name="Genoscope"/>
            <person name="Aury J.-M."/>
            <person name="Jaillon O."/>
            <person name="Duret L."/>
            <person name="Noel B."/>
            <person name="Jubin C."/>
            <person name="Porcel B.M."/>
            <person name="Segurens B."/>
            <person name="Daubin V."/>
            <person name="Anthouard V."/>
            <person name="Aiach N."/>
            <person name="Arnaiz O."/>
            <person name="Billaut A."/>
            <person name="Beisson J."/>
            <person name="Blanc I."/>
            <person name="Bouhouche K."/>
            <person name="Camara F."/>
            <person name="Duharcourt S."/>
            <person name="Guigo R."/>
            <person name="Gogendeau D."/>
            <person name="Katinka M."/>
            <person name="Keller A.-M."/>
            <person name="Kissmehl R."/>
            <person name="Klotz C."/>
            <person name="Koll F."/>
            <person name="Le Moue A."/>
            <person name="Lepere C."/>
            <person name="Malinsky S."/>
            <person name="Nowacki M."/>
            <person name="Nowak J.K."/>
            <person name="Plattner H."/>
            <person name="Poulain J."/>
            <person name="Ruiz F."/>
            <person name="Serrano V."/>
            <person name="Zagulski M."/>
            <person name="Dessen P."/>
            <person name="Betermier M."/>
            <person name="Weissenbach J."/>
            <person name="Scarpelli C."/>
            <person name="Schachter V."/>
            <person name="Sperling L."/>
            <person name="Meyer E."/>
            <person name="Cohen J."/>
            <person name="Wincker P."/>
        </authorList>
    </citation>
    <scope>NUCLEOTIDE SEQUENCE [LARGE SCALE GENOMIC DNA]</scope>
    <source>
        <strain evidence="1 2">Stock d4-2</strain>
    </source>
</reference>
<dbReference type="AlphaFoldDB" id="A0DW82"/>
<dbReference type="GeneID" id="5040481"/>
<dbReference type="RefSeq" id="XP_001454696.1">
    <property type="nucleotide sequence ID" value="XM_001454659.1"/>
</dbReference>
<proteinExistence type="predicted"/>
<dbReference type="KEGG" id="ptm:GSPATT00039802001"/>
<evidence type="ECO:0000313" key="2">
    <source>
        <dbReference type="Proteomes" id="UP000000600"/>
    </source>
</evidence>
<name>A0DW82_PARTE</name>